<evidence type="ECO:0000313" key="2">
    <source>
        <dbReference type="Proteomes" id="UP001157134"/>
    </source>
</evidence>
<protein>
    <submittedName>
        <fullName evidence="1">Uncharacterized protein</fullName>
    </submittedName>
</protein>
<gene>
    <name evidence="1" type="ORF">tloyanaT_04880</name>
</gene>
<dbReference type="EMBL" id="BSSV01000001">
    <property type="protein sequence ID" value="GLX84236.1"/>
    <property type="molecule type" value="Genomic_DNA"/>
</dbReference>
<name>A0ABQ6H7W9_9GAMM</name>
<dbReference type="RefSeq" id="WP_284295781.1">
    <property type="nucleotide sequence ID" value="NZ_BSSV01000001.1"/>
</dbReference>
<sequence length="135" mass="15270">MANLFPLQLGASETIIAQSELMAPAINTTEAWLNFQAMGIGWFGDESKSPRFRYRFVTLEELQLQCNDGLAWQHEVPDSAYITQNNGLNCLLLVALPEDVRILKEQIAVENVLRERLVEVTNARAKALNIKEIRL</sequence>
<evidence type="ECO:0000313" key="1">
    <source>
        <dbReference type="EMBL" id="GLX84236.1"/>
    </source>
</evidence>
<reference evidence="1 2" key="1">
    <citation type="submission" date="2023-03" db="EMBL/GenBank/DDBJ databases">
        <title>Thalassotalea loyana LMG 22536T draft genome sequence.</title>
        <authorList>
            <person name="Sawabe T."/>
        </authorList>
    </citation>
    <scope>NUCLEOTIDE SEQUENCE [LARGE SCALE GENOMIC DNA]</scope>
    <source>
        <strain evidence="1 2">LMG 22536</strain>
    </source>
</reference>
<accession>A0ABQ6H7W9</accession>
<organism evidence="1 2">
    <name type="scientific">Thalassotalea loyana</name>
    <dbReference type="NCBI Taxonomy" id="280483"/>
    <lineage>
        <taxon>Bacteria</taxon>
        <taxon>Pseudomonadati</taxon>
        <taxon>Pseudomonadota</taxon>
        <taxon>Gammaproteobacteria</taxon>
        <taxon>Alteromonadales</taxon>
        <taxon>Colwelliaceae</taxon>
        <taxon>Thalassotalea</taxon>
    </lineage>
</organism>
<dbReference type="Proteomes" id="UP001157134">
    <property type="component" value="Unassembled WGS sequence"/>
</dbReference>
<comment type="caution">
    <text evidence="1">The sequence shown here is derived from an EMBL/GenBank/DDBJ whole genome shotgun (WGS) entry which is preliminary data.</text>
</comment>
<proteinExistence type="predicted"/>
<keyword evidence="2" id="KW-1185">Reference proteome</keyword>